<dbReference type="EC" id="3.4.21.105" evidence="9"/>
<feature type="transmembrane region" description="Helical" evidence="7">
    <location>
        <begin position="294"/>
        <end position="313"/>
    </location>
</feature>
<feature type="transmembrane region" description="Helical" evidence="7">
    <location>
        <begin position="187"/>
        <end position="207"/>
    </location>
</feature>
<dbReference type="PANTHER" id="PTHR43731">
    <property type="entry name" value="RHOMBOID PROTEASE"/>
    <property type="match status" value="1"/>
</dbReference>
<dbReference type="GO" id="GO:0008233">
    <property type="term" value="F:peptidase activity"/>
    <property type="evidence" value="ECO:0007669"/>
    <property type="project" value="UniProtKB-KW"/>
</dbReference>
<evidence type="ECO:0000256" key="7">
    <source>
        <dbReference type="SAM" id="Phobius"/>
    </source>
</evidence>
<feature type="transmembrane region" description="Helical" evidence="7">
    <location>
        <begin position="346"/>
        <end position="364"/>
    </location>
</feature>
<keyword evidence="3 7" id="KW-0812">Transmembrane</keyword>
<dbReference type="Gene3D" id="1.20.1540.10">
    <property type="entry name" value="Rhomboid-like"/>
    <property type="match status" value="1"/>
</dbReference>
<dbReference type="PANTHER" id="PTHR43731:SF14">
    <property type="entry name" value="PRESENILIN-ASSOCIATED RHOMBOID-LIKE PROTEIN, MITOCHONDRIAL"/>
    <property type="match status" value="1"/>
</dbReference>
<reference evidence="9 10" key="1">
    <citation type="submission" date="2023-07" db="EMBL/GenBank/DDBJ databases">
        <title>Genomic Encyclopedia of Type Strains, Phase IV (KMG-IV): sequencing the most valuable type-strain genomes for metagenomic binning, comparative biology and taxonomic classification.</title>
        <authorList>
            <person name="Goeker M."/>
        </authorList>
    </citation>
    <scope>NUCLEOTIDE SEQUENCE [LARGE SCALE GENOMIC DNA]</scope>
    <source>
        <strain evidence="9 10">DSM 19092</strain>
    </source>
</reference>
<dbReference type="SUPFAM" id="SSF144091">
    <property type="entry name" value="Rhomboid-like"/>
    <property type="match status" value="1"/>
</dbReference>
<gene>
    <name evidence="9" type="ORF">J2S06_000416</name>
</gene>
<evidence type="ECO:0000259" key="8">
    <source>
        <dbReference type="Pfam" id="PF01694"/>
    </source>
</evidence>
<evidence type="ECO:0000256" key="3">
    <source>
        <dbReference type="ARBA" id="ARBA00022692"/>
    </source>
</evidence>
<feature type="transmembrane region" description="Helical" evidence="7">
    <location>
        <begin position="238"/>
        <end position="258"/>
    </location>
</feature>
<feature type="transmembrane region" description="Helical" evidence="7">
    <location>
        <begin position="322"/>
        <end position="340"/>
    </location>
</feature>
<comment type="subcellular location">
    <subcellularLocation>
        <location evidence="1">Membrane</location>
        <topology evidence="1">Multi-pass membrane protein</topology>
    </subcellularLocation>
</comment>
<dbReference type="RefSeq" id="WP_044894429.1">
    <property type="nucleotide sequence ID" value="NZ_JAUSTR010000001.1"/>
</dbReference>
<dbReference type="EMBL" id="JAUSTR010000001">
    <property type="protein sequence ID" value="MDQ0161346.1"/>
    <property type="molecule type" value="Genomic_DNA"/>
</dbReference>
<name>A0ABT9VK45_9BACI</name>
<keyword evidence="5 7" id="KW-1133">Transmembrane helix</keyword>
<comment type="caution">
    <text evidence="9">The sequence shown here is derived from an EMBL/GenBank/DDBJ whole genome shotgun (WGS) entry which is preliminary data.</text>
</comment>
<accession>A0ABT9VK45</accession>
<keyword evidence="4 9" id="KW-0378">Hydrolase</keyword>
<evidence type="ECO:0000313" key="9">
    <source>
        <dbReference type="EMBL" id="MDQ0161346.1"/>
    </source>
</evidence>
<protein>
    <submittedName>
        <fullName evidence="9">Rhomboid protease GluP</fullName>
        <ecNumber evidence="9">3.4.21.105</ecNumber>
    </submittedName>
</protein>
<keyword evidence="10" id="KW-1185">Reference proteome</keyword>
<feature type="transmembrane region" description="Helical" evidence="7">
    <location>
        <begin position="371"/>
        <end position="392"/>
    </location>
</feature>
<feature type="domain" description="Peptidase S54 rhomboid" evidence="8">
    <location>
        <begin position="229"/>
        <end position="362"/>
    </location>
</feature>
<feature type="transmembrane region" description="Helical" evidence="7">
    <location>
        <begin position="270"/>
        <end position="288"/>
    </location>
</feature>
<evidence type="ECO:0000313" key="10">
    <source>
        <dbReference type="Proteomes" id="UP001225646"/>
    </source>
</evidence>
<evidence type="ECO:0000256" key="6">
    <source>
        <dbReference type="ARBA" id="ARBA00023136"/>
    </source>
</evidence>
<sequence length="396" mass="45688">MVIYQDYLFWRLIENLVIQKHFRLVNLSSDHHEVWLEPANRKDFQLIRLKRFDIDWSNWIAQDLDASLSTFESIRKQSYKPSLNILNVYISTYEPVDEWRHIVQRPLTKGRTALKTIFIDKEHKTEGIVSLEEALSVSFATLLNHLEFYHVDQMDYEQLNRIKHTVVTFANQQIRQEREIFERGKPFFTYIFLGVQMFMFLVLELFGGSTNTNTLIFFGAKVNELIYQGEWWRLITPIFLHIGFLHLLMNSFALYYIGTTVEKMYGSWRFLFIYLFAGIIGSFLSFVFSPAISAGASGSIFGLFGSLLLLGIMKPNLFFRTIGPNILIVIAINLALGFTIPNVDNAGHIGGLMGGFIAALIVQLPKMSRLFLRLVGVILSIGLVYGLFYYSFYLGS</sequence>
<evidence type="ECO:0000256" key="4">
    <source>
        <dbReference type="ARBA" id="ARBA00022801"/>
    </source>
</evidence>
<organism evidence="9 10">
    <name type="scientific">Aeribacillus alveayuensis</name>
    <dbReference type="NCBI Taxonomy" id="279215"/>
    <lineage>
        <taxon>Bacteria</taxon>
        <taxon>Bacillati</taxon>
        <taxon>Bacillota</taxon>
        <taxon>Bacilli</taxon>
        <taxon>Bacillales</taxon>
        <taxon>Bacillaceae</taxon>
        <taxon>Aeribacillus</taxon>
    </lineage>
</organism>
<dbReference type="InterPro" id="IPR050925">
    <property type="entry name" value="Rhomboid_protease_S54"/>
</dbReference>
<dbReference type="InterPro" id="IPR035952">
    <property type="entry name" value="Rhomboid-like_sf"/>
</dbReference>
<evidence type="ECO:0000256" key="5">
    <source>
        <dbReference type="ARBA" id="ARBA00022989"/>
    </source>
</evidence>
<keyword evidence="6 7" id="KW-0472">Membrane</keyword>
<dbReference type="Proteomes" id="UP001225646">
    <property type="component" value="Unassembled WGS sequence"/>
</dbReference>
<comment type="similarity">
    <text evidence="2">Belongs to the peptidase S54 family.</text>
</comment>
<evidence type="ECO:0000256" key="2">
    <source>
        <dbReference type="ARBA" id="ARBA00009045"/>
    </source>
</evidence>
<evidence type="ECO:0000256" key="1">
    <source>
        <dbReference type="ARBA" id="ARBA00004141"/>
    </source>
</evidence>
<dbReference type="InterPro" id="IPR022764">
    <property type="entry name" value="Peptidase_S54_rhomboid_dom"/>
</dbReference>
<proteinExistence type="inferred from homology"/>
<dbReference type="GO" id="GO:0006508">
    <property type="term" value="P:proteolysis"/>
    <property type="evidence" value="ECO:0007669"/>
    <property type="project" value="UniProtKB-KW"/>
</dbReference>
<dbReference type="Pfam" id="PF01694">
    <property type="entry name" value="Rhomboid"/>
    <property type="match status" value="1"/>
</dbReference>
<keyword evidence="9" id="KW-0645">Protease</keyword>